<dbReference type="PROSITE" id="PS50887">
    <property type="entry name" value="GGDEF"/>
    <property type="match status" value="1"/>
</dbReference>
<dbReference type="InterPro" id="IPR043128">
    <property type="entry name" value="Rev_trsase/Diguanyl_cyclase"/>
</dbReference>
<evidence type="ECO:0000259" key="6">
    <source>
        <dbReference type="PROSITE" id="PS50887"/>
    </source>
</evidence>
<gene>
    <name evidence="7" type="ORF">DFQ59_11183</name>
</gene>
<evidence type="ECO:0000256" key="2">
    <source>
        <dbReference type="ARBA" id="ARBA00012528"/>
    </source>
</evidence>
<dbReference type="Pfam" id="PF00990">
    <property type="entry name" value="GGDEF"/>
    <property type="match status" value="1"/>
</dbReference>
<dbReference type="Gene3D" id="6.10.340.10">
    <property type="match status" value="1"/>
</dbReference>
<protein>
    <recommendedName>
        <fullName evidence="2">diguanylate cyclase</fullName>
        <ecNumber evidence="2">2.7.7.65</ecNumber>
    </recommendedName>
</protein>
<dbReference type="InterPro" id="IPR029787">
    <property type="entry name" value="Nucleotide_cyclase"/>
</dbReference>
<accession>A0A369BX53</accession>
<keyword evidence="5" id="KW-0472">Membrane</keyword>
<dbReference type="InterPro" id="IPR029016">
    <property type="entry name" value="GAF-like_dom_sf"/>
</dbReference>
<comment type="catalytic activity">
    <reaction evidence="3">
        <text>2 GTP = 3',3'-c-di-GMP + 2 diphosphate</text>
        <dbReference type="Rhea" id="RHEA:24898"/>
        <dbReference type="ChEBI" id="CHEBI:33019"/>
        <dbReference type="ChEBI" id="CHEBI:37565"/>
        <dbReference type="ChEBI" id="CHEBI:58805"/>
        <dbReference type="EC" id="2.7.7.65"/>
    </reaction>
</comment>
<feature type="transmembrane region" description="Helical" evidence="5">
    <location>
        <begin position="21"/>
        <end position="43"/>
    </location>
</feature>
<feature type="transmembrane region" description="Helical" evidence="5">
    <location>
        <begin position="55"/>
        <end position="74"/>
    </location>
</feature>
<dbReference type="Gene3D" id="3.30.70.270">
    <property type="match status" value="1"/>
</dbReference>
<evidence type="ECO:0000313" key="7">
    <source>
        <dbReference type="EMBL" id="RCX26209.1"/>
    </source>
</evidence>
<dbReference type="InterPro" id="IPR003018">
    <property type="entry name" value="GAF"/>
</dbReference>
<keyword evidence="8" id="KW-1185">Reference proteome</keyword>
<dbReference type="GO" id="GO:0043709">
    <property type="term" value="P:cell adhesion involved in single-species biofilm formation"/>
    <property type="evidence" value="ECO:0007669"/>
    <property type="project" value="TreeGrafter"/>
</dbReference>
<comment type="cofactor">
    <cofactor evidence="1">
        <name>Mg(2+)</name>
        <dbReference type="ChEBI" id="CHEBI:18420"/>
    </cofactor>
</comment>
<organism evidence="7 8">
    <name type="scientific">Thioalbus denitrificans</name>
    <dbReference type="NCBI Taxonomy" id="547122"/>
    <lineage>
        <taxon>Bacteria</taxon>
        <taxon>Pseudomonadati</taxon>
        <taxon>Pseudomonadota</taxon>
        <taxon>Gammaproteobacteria</taxon>
        <taxon>Chromatiales</taxon>
        <taxon>Ectothiorhodospiraceae</taxon>
        <taxon>Thioalbus</taxon>
    </lineage>
</organism>
<dbReference type="OrthoDB" id="9773156at2"/>
<dbReference type="GO" id="GO:0052621">
    <property type="term" value="F:diguanylate cyclase activity"/>
    <property type="evidence" value="ECO:0007669"/>
    <property type="project" value="UniProtKB-EC"/>
</dbReference>
<evidence type="ECO:0000256" key="4">
    <source>
        <dbReference type="SAM" id="MobiDB-lite"/>
    </source>
</evidence>
<comment type="caution">
    <text evidence="7">The sequence shown here is derived from an EMBL/GenBank/DDBJ whole genome shotgun (WGS) entry which is preliminary data.</text>
</comment>
<dbReference type="Pfam" id="PF01590">
    <property type="entry name" value="GAF"/>
    <property type="match status" value="1"/>
</dbReference>
<proteinExistence type="predicted"/>
<evidence type="ECO:0000256" key="5">
    <source>
        <dbReference type="SAM" id="Phobius"/>
    </source>
</evidence>
<dbReference type="PANTHER" id="PTHR45138:SF9">
    <property type="entry name" value="DIGUANYLATE CYCLASE DGCM-RELATED"/>
    <property type="match status" value="1"/>
</dbReference>
<evidence type="ECO:0000256" key="3">
    <source>
        <dbReference type="ARBA" id="ARBA00034247"/>
    </source>
</evidence>
<dbReference type="GO" id="GO:1902201">
    <property type="term" value="P:negative regulation of bacterial-type flagellum-dependent cell motility"/>
    <property type="evidence" value="ECO:0007669"/>
    <property type="project" value="TreeGrafter"/>
</dbReference>
<dbReference type="EMBL" id="QPJY01000011">
    <property type="protein sequence ID" value="RCX26209.1"/>
    <property type="molecule type" value="Genomic_DNA"/>
</dbReference>
<dbReference type="Gene3D" id="3.30.450.40">
    <property type="match status" value="1"/>
</dbReference>
<evidence type="ECO:0000313" key="8">
    <source>
        <dbReference type="Proteomes" id="UP000252707"/>
    </source>
</evidence>
<sequence length="477" mass="51842">MSRPGSIDRAPRPTRRLFTDLARWMVGLGLLAGIAFPFLATLLGLPPEEVYTPRFFGATLLAGLAVGLANYGLARGVVRPRLRLLSGRMHQVAESIGSATYSDDWSRCRPETCSVPVDSQDELGESAAAFNRLVGALMNAHEVEDAVRDFSRELSGQLELAPLAARALTQLLNHTGAQAGAVLVEQGGELNVIAGHGLEDRERLRHSDHVREALRSQALRRLELPEDIVIEALVGNLRPREVVVVPIVYQSVNLGVVVLASTRPLTGERLRLLELFQRSFGLALHNAVTYDHLERLAALDPLTGAYNRRFGLGRLHEEYQRSARTRAPLGVLMLDIDHFKAVNDTYGHLVGDRVIASTANAIRRCLREGDVLVRYGGEEFLVLLPGAGCVDAQRVAERIRHACTETPVRDGEQTIQVTISGGYTAFPEQDAGDEDALIRSADTALYAAKAGGRNRIAAGECPPSQSREPLAQGRSGA</sequence>
<feature type="region of interest" description="Disordered" evidence="4">
    <location>
        <begin position="455"/>
        <end position="477"/>
    </location>
</feature>
<dbReference type="SMART" id="SM00267">
    <property type="entry name" value="GGDEF"/>
    <property type="match status" value="1"/>
</dbReference>
<dbReference type="EC" id="2.7.7.65" evidence="2"/>
<dbReference type="GO" id="GO:0005886">
    <property type="term" value="C:plasma membrane"/>
    <property type="evidence" value="ECO:0007669"/>
    <property type="project" value="TreeGrafter"/>
</dbReference>
<dbReference type="InterPro" id="IPR050469">
    <property type="entry name" value="Diguanylate_Cyclase"/>
</dbReference>
<keyword evidence="5" id="KW-0812">Transmembrane</keyword>
<dbReference type="SUPFAM" id="SSF55073">
    <property type="entry name" value="Nucleotide cyclase"/>
    <property type="match status" value="1"/>
</dbReference>
<dbReference type="Proteomes" id="UP000252707">
    <property type="component" value="Unassembled WGS sequence"/>
</dbReference>
<dbReference type="AlphaFoldDB" id="A0A369BX53"/>
<dbReference type="RefSeq" id="WP_114280888.1">
    <property type="nucleotide sequence ID" value="NZ_QPJY01000011.1"/>
</dbReference>
<dbReference type="CDD" id="cd01949">
    <property type="entry name" value="GGDEF"/>
    <property type="match status" value="1"/>
</dbReference>
<dbReference type="InterPro" id="IPR000160">
    <property type="entry name" value="GGDEF_dom"/>
</dbReference>
<feature type="domain" description="GGDEF" evidence="6">
    <location>
        <begin position="327"/>
        <end position="461"/>
    </location>
</feature>
<dbReference type="SUPFAM" id="SSF55781">
    <property type="entry name" value="GAF domain-like"/>
    <property type="match status" value="1"/>
</dbReference>
<dbReference type="FunFam" id="3.30.70.270:FF:000001">
    <property type="entry name" value="Diguanylate cyclase domain protein"/>
    <property type="match status" value="1"/>
</dbReference>
<dbReference type="PANTHER" id="PTHR45138">
    <property type="entry name" value="REGULATORY COMPONENTS OF SENSORY TRANSDUCTION SYSTEM"/>
    <property type="match status" value="1"/>
</dbReference>
<evidence type="ECO:0000256" key="1">
    <source>
        <dbReference type="ARBA" id="ARBA00001946"/>
    </source>
</evidence>
<dbReference type="NCBIfam" id="TIGR00254">
    <property type="entry name" value="GGDEF"/>
    <property type="match status" value="1"/>
</dbReference>
<keyword evidence="5" id="KW-1133">Transmembrane helix</keyword>
<name>A0A369BX53_9GAMM</name>
<dbReference type="CDD" id="cd06225">
    <property type="entry name" value="HAMP"/>
    <property type="match status" value="1"/>
</dbReference>
<reference evidence="7 8" key="1">
    <citation type="submission" date="2018-07" db="EMBL/GenBank/DDBJ databases">
        <title>Genomic Encyclopedia of Type Strains, Phase IV (KMG-IV): sequencing the most valuable type-strain genomes for metagenomic binning, comparative biology and taxonomic classification.</title>
        <authorList>
            <person name="Goeker M."/>
        </authorList>
    </citation>
    <scope>NUCLEOTIDE SEQUENCE [LARGE SCALE GENOMIC DNA]</scope>
    <source>
        <strain evidence="7 8">DSM 26407</strain>
    </source>
</reference>